<dbReference type="EMBL" id="VZAD01000061">
    <property type="protein sequence ID" value="MQP11891.1"/>
    <property type="molecule type" value="Genomic_DNA"/>
</dbReference>
<dbReference type="Proteomes" id="UP000384372">
    <property type="component" value="Unassembled WGS sequence"/>
</dbReference>
<reference evidence="3 4" key="1">
    <citation type="submission" date="2019-09" db="EMBL/GenBank/DDBJ databases">
        <title>Distinct polysaccharide growth profiles of human intestinal Prevotella copri isolates.</title>
        <authorList>
            <person name="Fehlner-Peach H."/>
            <person name="Magnabosco C."/>
            <person name="Raghavan V."/>
            <person name="Scher J.U."/>
            <person name="Tett A."/>
            <person name="Cox L.M."/>
            <person name="Gottsegen C."/>
            <person name="Watters A."/>
            <person name="Wiltshire- Gordon J.D."/>
            <person name="Segata N."/>
            <person name="Bonneau R."/>
            <person name="Littman D.R."/>
        </authorList>
    </citation>
    <scope>NUCLEOTIDE SEQUENCE [LARGE SCALE GENOMIC DNA]</scope>
    <source>
        <strain evidence="4">iAQ1173</strain>
    </source>
</reference>
<organism evidence="3 4">
    <name type="scientific">Segatella copri</name>
    <dbReference type="NCBI Taxonomy" id="165179"/>
    <lineage>
        <taxon>Bacteria</taxon>
        <taxon>Pseudomonadati</taxon>
        <taxon>Bacteroidota</taxon>
        <taxon>Bacteroidia</taxon>
        <taxon>Bacteroidales</taxon>
        <taxon>Prevotellaceae</taxon>
        <taxon>Segatella</taxon>
    </lineage>
</organism>
<evidence type="ECO:0000259" key="2">
    <source>
        <dbReference type="Pfam" id="PF12773"/>
    </source>
</evidence>
<dbReference type="OrthoDB" id="1071919at2"/>
<dbReference type="RefSeq" id="WP_158463567.1">
    <property type="nucleotide sequence ID" value="NZ_VZAD01000061.1"/>
</dbReference>
<evidence type="ECO:0000313" key="4">
    <source>
        <dbReference type="Proteomes" id="UP000384372"/>
    </source>
</evidence>
<keyword evidence="1" id="KW-0812">Transmembrane</keyword>
<keyword evidence="1" id="KW-0472">Membrane</keyword>
<dbReference type="Pfam" id="PF12773">
    <property type="entry name" value="DZR"/>
    <property type="match status" value="1"/>
</dbReference>
<proteinExistence type="predicted"/>
<feature type="domain" description="DZANK-type" evidence="2">
    <location>
        <begin position="75"/>
        <end position="134"/>
    </location>
</feature>
<keyword evidence="4" id="KW-1185">Reference proteome</keyword>
<gene>
    <name evidence="3" type="ORF">F7D20_07975</name>
</gene>
<feature type="transmembrane region" description="Helical" evidence="1">
    <location>
        <begin position="172"/>
        <end position="193"/>
    </location>
</feature>
<name>A0A6A7WBX7_9BACT</name>
<protein>
    <submittedName>
        <fullName evidence="3">Zinc ribbon domain-containing protein</fullName>
    </submittedName>
</protein>
<keyword evidence="1" id="KW-1133">Transmembrane helix</keyword>
<accession>A0A6A7WBX7</accession>
<dbReference type="InterPro" id="IPR025874">
    <property type="entry name" value="DZR"/>
</dbReference>
<comment type="caution">
    <text evidence="3">The sequence shown here is derived from an EMBL/GenBank/DDBJ whole genome shotgun (WGS) entry which is preliminary data.</text>
</comment>
<evidence type="ECO:0000313" key="3">
    <source>
        <dbReference type="EMBL" id="MQP11891.1"/>
    </source>
</evidence>
<sequence>MDQIEFDVTCPYCGMVFRASSVPSSQVECECPHCHQLIVFDAPDKGDELCTNTFVEDSSDVVLPTSSAIDAKNECPNCHAKIEEGSLFCGSCGFKLSDQTICNNGEKQTEMVDIYCPRCGQKCEANEKFCGKCGAPLSNEAFPVGGVTSTVTQDTPPVYYDEDDDDNHNMRILLAIFAVILLLGGGLLLWKYLSGGHSLKKSPEVVSDSIHVDSLDTWEPVTFVGKMYDEEGNLCNMQVTFETDGTNVRNCIYKNMDLGGKIKMNIAATDDTYSFKGKDGSSKFSFSVNKNDLIGPGKDGKKGLLIMMHKEGEAPAPKPTPVEMSLWSNDSNFPGEIDVKGQIGCYKNESDKYILRVVSYDKGTGRCVLEAYLRGKTIGKFDGNYSTDSFIDDEGYDHYVASYNGTFHYTDGRQQNFQFFVD</sequence>
<dbReference type="AlphaFoldDB" id="A0A6A7WBX7"/>
<evidence type="ECO:0000256" key="1">
    <source>
        <dbReference type="SAM" id="Phobius"/>
    </source>
</evidence>